<gene>
    <name evidence="9" type="ORF">EV645_3829</name>
</gene>
<dbReference type="EMBL" id="SHKR01000012">
    <property type="protein sequence ID" value="RZU16277.1"/>
    <property type="molecule type" value="Genomic_DNA"/>
</dbReference>
<dbReference type="GO" id="GO:0005886">
    <property type="term" value="C:plasma membrane"/>
    <property type="evidence" value="ECO:0007669"/>
    <property type="project" value="UniProtKB-SubCell"/>
</dbReference>
<feature type="transmembrane region" description="Helical" evidence="7">
    <location>
        <begin position="249"/>
        <end position="270"/>
    </location>
</feature>
<comment type="caution">
    <text evidence="9">The sequence shown here is derived from an EMBL/GenBank/DDBJ whole genome shotgun (WGS) entry which is preliminary data.</text>
</comment>
<dbReference type="GO" id="GO:0055085">
    <property type="term" value="P:transmembrane transport"/>
    <property type="evidence" value="ECO:0007669"/>
    <property type="project" value="InterPro"/>
</dbReference>
<feature type="transmembrane region" description="Helical" evidence="7">
    <location>
        <begin position="21"/>
        <end position="39"/>
    </location>
</feature>
<dbReference type="AlphaFoldDB" id="A0A4Q7X0A3"/>
<dbReference type="PANTHER" id="PTHR43744:SF12">
    <property type="entry name" value="ABC TRANSPORTER PERMEASE PROTEIN MG189-RELATED"/>
    <property type="match status" value="1"/>
</dbReference>
<evidence type="ECO:0000259" key="8">
    <source>
        <dbReference type="PROSITE" id="PS50928"/>
    </source>
</evidence>
<dbReference type="InterPro" id="IPR000515">
    <property type="entry name" value="MetI-like"/>
</dbReference>
<evidence type="ECO:0000256" key="3">
    <source>
        <dbReference type="ARBA" id="ARBA00022475"/>
    </source>
</evidence>
<sequence length="285" mass="31496">MADSAQPPVGRRRRYLPRHPVAHLLLCLGAVVMVGPFLWQLTTSLQTFGESVSVPPTFVPRSLQWSNVTAVFAALPFGQQLLNTTLMTIARTVGQVLFSCLAGFAFARMQFRGSAVLFGIFLSVTMVPYQVFLLPQYQIMQRLGLLNTLVALFLPGMFSAFGTFLMRQFFRQLPMEIEEAARIDGANILQIFWRIMLPMAAPGMIALGVLVIIWSWNDLLWPLVVNSDPRQMPVSAGLASLQGQYTTNFPVLMAGSLLASLPVIVVFIVFQRHLMSGIAFSGVKG</sequence>
<keyword evidence="5 7" id="KW-1133">Transmembrane helix</keyword>
<feature type="transmembrane region" description="Helical" evidence="7">
    <location>
        <begin position="114"/>
        <end position="133"/>
    </location>
</feature>
<evidence type="ECO:0000313" key="10">
    <source>
        <dbReference type="Proteomes" id="UP000292027"/>
    </source>
</evidence>
<dbReference type="Pfam" id="PF00528">
    <property type="entry name" value="BPD_transp_1"/>
    <property type="match status" value="1"/>
</dbReference>
<accession>A0A4Q7X0A3</accession>
<keyword evidence="4 7" id="KW-0812">Transmembrane</keyword>
<organism evidence="9 10">
    <name type="scientific">Kribbella rubisoli</name>
    <dbReference type="NCBI Taxonomy" id="3075929"/>
    <lineage>
        <taxon>Bacteria</taxon>
        <taxon>Bacillati</taxon>
        <taxon>Actinomycetota</taxon>
        <taxon>Actinomycetes</taxon>
        <taxon>Propionibacteriales</taxon>
        <taxon>Kribbellaceae</taxon>
        <taxon>Kribbella</taxon>
    </lineage>
</organism>
<evidence type="ECO:0000256" key="4">
    <source>
        <dbReference type="ARBA" id="ARBA00022692"/>
    </source>
</evidence>
<dbReference type="Gene3D" id="1.10.3720.10">
    <property type="entry name" value="MetI-like"/>
    <property type="match status" value="1"/>
</dbReference>
<feature type="transmembrane region" description="Helical" evidence="7">
    <location>
        <begin position="145"/>
        <end position="170"/>
    </location>
</feature>
<reference evidence="9 10" key="1">
    <citation type="journal article" date="2015" name="Stand. Genomic Sci.">
        <title>Genomic Encyclopedia of Bacterial and Archaeal Type Strains, Phase III: the genomes of soil and plant-associated and newly described type strains.</title>
        <authorList>
            <person name="Whitman W.B."/>
            <person name="Woyke T."/>
            <person name="Klenk H.P."/>
            <person name="Zhou Y."/>
            <person name="Lilburn T.G."/>
            <person name="Beck B.J."/>
            <person name="De Vos P."/>
            <person name="Vandamme P."/>
            <person name="Eisen J.A."/>
            <person name="Garrity G."/>
            <person name="Hugenholtz P."/>
            <person name="Kyrpides N.C."/>
        </authorList>
    </citation>
    <scope>NUCLEOTIDE SEQUENCE [LARGE SCALE GENOMIC DNA]</scope>
    <source>
        <strain evidence="9 10">VKM Ac-2540</strain>
    </source>
</reference>
<name>A0A4Q7X0A3_9ACTN</name>
<dbReference type="PANTHER" id="PTHR43744">
    <property type="entry name" value="ABC TRANSPORTER PERMEASE PROTEIN MG189-RELATED-RELATED"/>
    <property type="match status" value="1"/>
</dbReference>
<dbReference type="SUPFAM" id="SSF161098">
    <property type="entry name" value="MetI-like"/>
    <property type="match status" value="1"/>
</dbReference>
<dbReference type="OrthoDB" id="61122at2"/>
<keyword evidence="10" id="KW-1185">Reference proteome</keyword>
<keyword evidence="6 7" id="KW-0472">Membrane</keyword>
<dbReference type="RefSeq" id="WP_130445203.1">
    <property type="nucleotide sequence ID" value="NZ_SHKR01000012.1"/>
</dbReference>
<feature type="domain" description="ABC transmembrane type-1" evidence="8">
    <location>
        <begin position="81"/>
        <end position="270"/>
    </location>
</feature>
<proteinExistence type="inferred from homology"/>
<dbReference type="PROSITE" id="PS50928">
    <property type="entry name" value="ABC_TM1"/>
    <property type="match status" value="1"/>
</dbReference>
<comment type="similarity">
    <text evidence="7">Belongs to the binding-protein-dependent transport system permease family.</text>
</comment>
<feature type="transmembrane region" description="Helical" evidence="7">
    <location>
        <begin position="86"/>
        <end position="107"/>
    </location>
</feature>
<keyword evidence="3" id="KW-1003">Cell membrane</keyword>
<evidence type="ECO:0000256" key="1">
    <source>
        <dbReference type="ARBA" id="ARBA00004651"/>
    </source>
</evidence>
<evidence type="ECO:0000313" key="9">
    <source>
        <dbReference type="EMBL" id="RZU16277.1"/>
    </source>
</evidence>
<keyword evidence="2 7" id="KW-0813">Transport</keyword>
<comment type="subcellular location">
    <subcellularLocation>
        <location evidence="1 7">Cell membrane</location>
        <topology evidence="1 7">Multi-pass membrane protein</topology>
    </subcellularLocation>
</comment>
<feature type="transmembrane region" description="Helical" evidence="7">
    <location>
        <begin position="191"/>
        <end position="216"/>
    </location>
</feature>
<dbReference type="CDD" id="cd06261">
    <property type="entry name" value="TM_PBP2"/>
    <property type="match status" value="1"/>
</dbReference>
<evidence type="ECO:0000256" key="7">
    <source>
        <dbReference type="RuleBase" id="RU363032"/>
    </source>
</evidence>
<evidence type="ECO:0000256" key="6">
    <source>
        <dbReference type="ARBA" id="ARBA00023136"/>
    </source>
</evidence>
<dbReference type="Proteomes" id="UP000292027">
    <property type="component" value="Unassembled WGS sequence"/>
</dbReference>
<protein>
    <submittedName>
        <fullName evidence="9">Carbohydrate ABC transporter membrane protein 2 (CUT1 family)</fullName>
    </submittedName>
</protein>
<evidence type="ECO:0000256" key="2">
    <source>
        <dbReference type="ARBA" id="ARBA00022448"/>
    </source>
</evidence>
<dbReference type="InterPro" id="IPR035906">
    <property type="entry name" value="MetI-like_sf"/>
</dbReference>
<evidence type="ECO:0000256" key="5">
    <source>
        <dbReference type="ARBA" id="ARBA00022989"/>
    </source>
</evidence>